<dbReference type="Gene3D" id="3.40.50.1820">
    <property type="entry name" value="alpha/beta hydrolase"/>
    <property type="match status" value="1"/>
</dbReference>
<reference evidence="3" key="3">
    <citation type="submission" date="2025-08" db="UniProtKB">
        <authorList>
            <consortium name="RefSeq"/>
        </authorList>
    </citation>
    <scope>IDENTIFICATION</scope>
    <source>
        <strain evidence="3">CBS 342.82</strain>
    </source>
</reference>
<dbReference type="SUPFAM" id="SSF53474">
    <property type="entry name" value="alpha/beta-Hydrolases"/>
    <property type="match status" value="1"/>
</dbReference>
<dbReference type="GO" id="GO:0052689">
    <property type="term" value="F:carboxylic ester hydrolase activity"/>
    <property type="evidence" value="ECO:0007669"/>
    <property type="project" value="UniProtKB-ARBA"/>
</dbReference>
<gene>
    <name evidence="3" type="ORF">K489DRAFT_384414</name>
</gene>
<sequence>MQFYADRLDEYCDPQDPVCCSSGANILAHLSYFTPQNSDAIANYVAAKFNAAR</sequence>
<dbReference type="AlphaFoldDB" id="A0A6J3LUG9"/>
<keyword evidence="2" id="KW-1185">Reference proteome</keyword>
<dbReference type="InterPro" id="IPR029058">
    <property type="entry name" value="AB_hydrolase_fold"/>
</dbReference>
<dbReference type="GeneID" id="54363649"/>
<accession>A0A6J3LUG9</accession>
<proteinExistence type="predicted"/>
<name>A0A6J3LUG9_9PEZI</name>
<evidence type="ECO:0000256" key="1">
    <source>
        <dbReference type="ARBA" id="ARBA00022801"/>
    </source>
</evidence>
<protein>
    <submittedName>
        <fullName evidence="3">Uncharacterized protein</fullName>
    </submittedName>
</protein>
<dbReference type="OrthoDB" id="2586582at2759"/>
<organism evidence="3">
    <name type="scientific">Dissoconium aciculare CBS 342.82</name>
    <dbReference type="NCBI Taxonomy" id="1314786"/>
    <lineage>
        <taxon>Eukaryota</taxon>
        <taxon>Fungi</taxon>
        <taxon>Dikarya</taxon>
        <taxon>Ascomycota</taxon>
        <taxon>Pezizomycotina</taxon>
        <taxon>Dothideomycetes</taxon>
        <taxon>Dothideomycetidae</taxon>
        <taxon>Mycosphaerellales</taxon>
        <taxon>Dissoconiaceae</taxon>
        <taxon>Dissoconium</taxon>
    </lineage>
</organism>
<keyword evidence="1" id="KW-0378">Hydrolase</keyword>
<reference evidence="3" key="2">
    <citation type="submission" date="2020-04" db="EMBL/GenBank/DDBJ databases">
        <authorList>
            <consortium name="NCBI Genome Project"/>
        </authorList>
    </citation>
    <scope>NUCLEOTIDE SEQUENCE</scope>
    <source>
        <strain evidence="3">CBS 342.82</strain>
    </source>
</reference>
<reference evidence="3" key="1">
    <citation type="submission" date="2020-01" db="EMBL/GenBank/DDBJ databases">
        <authorList>
            <consortium name="DOE Joint Genome Institute"/>
            <person name="Haridas S."/>
            <person name="Albert R."/>
            <person name="Binder M."/>
            <person name="Bloem J."/>
            <person name="Labutti K."/>
            <person name="Salamov A."/>
            <person name="Andreopoulos B."/>
            <person name="Baker S.E."/>
            <person name="Barry K."/>
            <person name="Bills G."/>
            <person name="Bluhm B.H."/>
            <person name="Cannon C."/>
            <person name="Castanera R."/>
            <person name="Culley D.E."/>
            <person name="Daum C."/>
            <person name="Ezra D."/>
            <person name="Gonzalez J.B."/>
            <person name="Henrissat B."/>
            <person name="Kuo A."/>
            <person name="Liang C."/>
            <person name="Lipzen A."/>
            <person name="Lutzoni F."/>
            <person name="Magnuson J."/>
            <person name="Mondo S."/>
            <person name="Nolan M."/>
            <person name="Ohm R."/>
            <person name="Pangilinan J."/>
            <person name="Park H.-J."/>
            <person name="Ramirez L."/>
            <person name="Alfaro M."/>
            <person name="Sun H."/>
            <person name="Tritt A."/>
            <person name="Yoshinaga Y."/>
            <person name="Zwiers L.-H."/>
            <person name="Turgeon B.G."/>
            <person name="Goodwin S.B."/>
            <person name="Spatafora J.W."/>
            <person name="Crous P.W."/>
            <person name="Grigoriev I.V."/>
        </authorList>
    </citation>
    <scope>NUCLEOTIDE SEQUENCE</scope>
    <source>
        <strain evidence="3">CBS 342.82</strain>
    </source>
</reference>
<evidence type="ECO:0000313" key="2">
    <source>
        <dbReference type="Proteomes" id="UP000504637"/>
    </source>
</evidence>
<dbReference type="Pfam" id="PF01083">
    <property type="entry name" value="Cutinase"/>
    <property type="match status" value="1"/>
</dbReference>
<dbReference type="RefSeq" id="XP_033455955.1">
    <property type="nucleotide sequence ID" value="XM_033605849.1"/>
</dbReference>
<dbReference type="Proteomes" id="UP000504637">
    <property type="component" value="Unplaced"/>
</dbReference>
<evidence type="ECO:0000313" key="3">
    <source>
        <dbReference type="RefSeq" id="XP_033455955.1"/>
    </source>
</evidence>
<dbReference type="InterPro" id="IPR000675">
    <property type="entry name" value="Cutinase/axe"/>
</dbReference>